<dbReference type="Pfam" id="PF04016">
    <property type="entry name" value="DUF364"/>
    <property type="match status" value="1"/>
</dbReference>
<feature type="region of interest" description="Disordered" evidence="1">
    <location>
        <begin position="281"/>
        <end position="316"/>
    </location>
</feature>
<dbReference type="SUPFAM" id="SSF159713">
    <property type="entry name" value="Dhaf3308-like"/>
    <property type="match status" value="1"/>
</dbReference>
<dbReference type="RefSeq" id="WP_155395631.1">
    <property type="nucleotide sequence ID" value="NZ_CP009514.1"/>
</dbReference>
<dbReference type="PATRIC" id="fig|1434113.4.peg.3912"/>
<keyword evidence="4" id="KW-0547">Nucleotide-binding</keyword>
<name>A0A0E3S2W0_METMZ</name>
<reference evidence="4 5" key="1">
    <citation type="submission" date="2014-07" db="EMBL/GenBank/DDBJ databases">
        <title>Methanogenic archaea and the global carbon cycle.</title>
        <authorList>
            <person name="Henriksen J.R."/>
            <person name="Luke J."/>
            <person name="Reinhart S."/>
            <person name="Benedict M.N."/>
            <person name="Youngblut N.D."/>
            <person name="Metcalf M.E."/>
            <person name="Whitaker R.J."/>
            <person name="Metcalf W.W."/>
        </authorList>
    </citation>
    <scope>NUCLEOTIDE SEQUENCE [LARGE SCALE GENOMIC DNA]</scope>
    <source>
        <strain evidence="4 5">C16</strain>
    </source>
</reference>
<protein>
    <submittedName>
        <fullName evidence="4">Molybdenum transport ATP-binding protein ModC</fullName>
    </submittedName>
</protein>
<keyword evidence="4" id="KW-0067">ATP-binding</keyword>
<dbReference type="AlphaFoldDB" id="A0A0E3S2W0"/>
<dbReference type="KEGG" id="mmac:MSMAC_3113"/>
<dbReference type="InterPro" id="IPR007161">
    <property type="entry name" value="DUF364"/>
</dbReference>
<evidence type="ECO:0000313" key="4">
    <source>
        <dbReference type="EMBL" id="AKB73003.1"/>
    </source>
</evidence>
<gene>
    <name evidence="4" type="ORF">MSMAC_3113</name>
</gene>
<feature type="domain" description="Putative heavy-metal chelation" evidence="2">
    <location>
        <begin position="129"/>
        <end position="268"/>
    </location>
</feature>
<sequence length="316" mass="34889">MPEIKNIQETEKEENGTLPALVTALKKDLGPALEEIEVKDVRIGLAYTGVLLSENYGGVACTPLYEFSGCPALGFAGFLKGSSADKVLEFALSRNPFEAAIGVATANALSHMLHDLEPKKFSVSKIDILDLIKPEDRVVMVGYFAPLVPRILKITEKLTILEKREIEFPETTTLPSEKAREILPASDVMILSASTLANRTFDELLSFRGAAREVVLLGPSAPLYPAPFFSRGITAIMGTRIIDPLTMLTVISEAGGTKKLHQFCGEKVAFRIKMKTEISPLERNKKDSELQRRNSAEKAELSGEKVPFRRRKREEK</sequence>
<dbReference type="InterPro" id="IPR025251">
    <property type="entry name" value="DUF4213"/>
</dbReference>
<dbReference type="GeneID" id="24883135"/>
<proteinExistence type="predicted"/>
<dbReference type="EMBL" id="CP009514">
    <property type="protein sequence ID" value="AKB73003.1"/>
    <property type="molecule type" value="Genomic_DNA"/>
</dbReference>
<dbReference type="GO" id="GO:0005524">
    <property type="term" value="F:ATP binding"/>
    <property type="evidence" value="ECO:0007669"/>
    <property type="project" value="UniProtKB-KW"/>
</dbReference>
<evidence type="ECO:0000256" key="1">
    <source>
        <dbReference type="SAM" id="MobiDB-lite"/>
    </source>
</evidence>
<dbReference type="Proteomes" id="UP000033071">
    <property type="component" value="Chromosome"/>
</dbReference>
<feature type="compositionally biased region" description="Basic and acidic residues" evidence="1">
    <location>
        <begin position="281"/>
        <end position="307"/>
    </location>
</feature>
<organism evidence="4 5">
    <name type="scientific">Methanosarcina mazei C16</name>
    <dbReference type="NCBI Taxonomy" id="1434113"/>
    <lineage>
        <taxon>Archaea</taxon>
        <taxon>Methanobacteriati</taxon>
        <taxon>Methanobacteriota</taxon>
        <taxon>Stenosarchaea group</taxon>
        <taxon>Methanomicrobia</taxon>
        <taxon>Methanosarcinales</taxon>
        <taxon>Methanosarcinaceae</taxon>
        <taxon>Methanosarcina</taxon>
    </lineage>
</organism>
<evidence type="ECO:0000259" key="2">
    <source>
        <dbReference type="Pfam" id="PF04016"/>
    </source>
</evidence>
<dbReference type="Gene3D" id="3.40.50.11590">
    <property type="match status" value="1"/>
</dbReference>
<feature type="domain" description="DUF4213" evidence="3">
    <location>
        <begin position="28"/>
        <end position="110"/>
    </location>
</feature>
<dbReference type="Gene3D" id="3.30.390.100">
    <property type="match status" value="1"/>
</dbReference>
<dbReference type="Pfam" id="PF13938">
    <property type="entry name" value="DUF4213"/>
    <property type="match status" value="1"/>
</dbReference>
<accession>A0A0E3S2W0</accession>
<dbReference type="HOGENOM" id="CLU_076326_1_0_2"/>
<evidence type="ECO:0000313" key="5">
    <source>
        <dbReference type="Proteomes" id="UP000033071"/>
    </source>
</evidence>
<evidence type="ECO:0000259" key="3">
    <source>
        <dbReference type="Pfam" id="PF13938"/>
    </source>
</evidence>